<dbReference type="AlphaFoldDB" id="A0A0L0HK30"/>
<dbReference type="GO" id="GO:0005737">
    <property type="term" value="C:cytoplasm"/>
    <property type="evidence" value="ECO:0007669"/>
    <property type="project" value="TreeGrafter"/>
</dbReference>
<keyword evidence="3" id="KW-1185">Reference proteome</keyword>
<dbReference type="STRING" id="645134.A0A0L0HK30"/>
<dbReference type="InterPro" id="IPR043522">
    <property type="entry name" value="DDIAS"/>
</dbReference>
<feature type="region of interest" description="Disordered" evidence="1">
    <location>
        <begin position="361"/>
        <end position="386"/>
    </location>
</feature>
<reference evidence="2 3" key="1">
    <citation type="submission" date="2009-08" db="EMBL/GenBank/DDBJ databases">
        <title>The Genome Sequence of Spizellomyces punctatus strain DAOM BR117.</title>
        <authorList>
            <consortium name="The Broad Institute Genome Sequencing Platform"/>
            <person name="Russ C."/>
            <person name="Cuomo C."/>
            <person name="Shea T."/>
            <person name="Young S.K."/>
            <person name="Zeng Q."/>
            <person name="Koehrsen M."/>
            <person name="Haas B."/>
            <person name="Borodovsky M."/>
            <person name="Guigo R."/>
            <person name="Alvarado L."/>
            <person name="Berlin A."/>
            <person name="Bochicchio J."/>
            <person name="Borenstein D."/>
            <person name="Chapman S."/>
            <person name="Chen Z."/>
            <person name="Engels R."/>
            <person name="Freedman E."/>
            <person name="Gellesch M."/>
            <person name="Goldberg J."/>
            <person name="Griggs A."/>
            <person name="Gujja S."/>
            <person name="Heiman D."/>
            <person name="Hepburn T."/>
            <person name="Howarth C."/>
            <person name="Jen D."/>
            <person name="Larson L."/>
            <person name="Lewis B."/>
            <person name="Mehta T."/>
            <person name="Park D."/>
            <person name="Pearson M."/>
            <person name="Roberts A."/>
            <person name="Saif S."/>
            <person name="Shenoy N."/>
            <person name="Sisk P."/>
            <person name="Stolte C."/>
            <person name="Sykes S."/>
            <person name="Thomson T."/>
            <person name="Walk T."/>
            <person name="White J."/>
            <person name="Yandava C."/>
            <person name="Burger G."/>
            <person name="Gray M.W."/>
            <person name="Holland P.W.H."/>
            <person name="King N."/>
            <person name="Lang F.B.F."/>
            <person name="Roger A.J."/>
            <person name="Ruiz-Trillo I."/>
            <person name="Lander E."/>
            <person name="Nusbaum C."/>
        </authorList>
    </citation>
    <scope>NUCLEOTIDE SEQUENCE [LARGE SCALE GENOMIC DNA]</scope>
    <source>
        <strain evidence="2 3">DAOM BR117</strain>
    </source>
</reference>
<evidence type="ECO:0000313" key="3">
    <source>
        <dbReference type="Proteomes" id="UP000053201"/>
    </source>
</evidence>
<dbReference type="Proteomes" id="UP000053201">
    <property type="component" value="Unassembled WGS sequence"/>
</dbReference>
<dbReference type="PANTHER" id="PTHR35537">
    <property type="entry name" value="DNA DAMAGE-INDUCIBLE APOPTOSIS SUPPRESSOR PROTEIN DDIAS"/>
    <property type="match status" value="1"/>
</dbReference>
<organism evidence="2 3">
    <name type="scientific">Spizellomyces punctatus (strain DAOM BR117)</name>
    <dbReference type="NCBI Taxonomy" id="645134"/>
    <lineage>
        <taxon>Eukaryota</taxon>
        <taxon>Fungi</taxon>
        <taxon>Fungi incertae sedis</taxon>
        <taxon>Chytridiomycota</taxon>
        <taxon>Chytridiomycota incertae sedis</taxon>
        <taxon>Chytridiomycetes</taxon>
        <taxon>Spizellomycetales</taxon>
        <taxon>Spizellomycetaceae</taxon>
        <taxon>Spizellomyces</taxon>
    </lineage>
</organism>
<evidence type="ECO:0000256" key="1">
    <source>
        <dbReference type="SAM" id="MobiDB-lite"/>
    </source>
</evidence>
<feature type="region of interest" description="Disordered" evidence="1">
    <location>
        <begin position="315"/>
        <end position="344"/>
    </location>
</feature>
<dbReference type="InParanoid" id="A0A0L0HK30"/>
<accession>A0A0L0HK30</accession>
<gene>
    <name evidence="2" type="ORF">SPPG_04270</name>
</gene>
<dbReference type="GO" id="GO:0005634">
    <property type="term" value="C:nucleus"/>
    <property type="evidence" value="ECO:0007669"/>
    <property type="project" value="TreeGrafter"/>
</dbReference>
<dbReference type="PANTHER" id="PTHR35537:SF1">
    <property type="entry name" value="DNA DAMAGE-INDUCED APOPTOSIS SUPPRESSOR PROTEIN"/>
    <property type="match status" value="1"/>
</dbReference>
<proteinExistence type="predicted"/>
<dbReference type="EMBL" id="KQ257455">
    <property type="protein sequence ID" value="KND01179.1"/>
    <property type="molecule type" value="Genomic_DNA"/>
</dbReference>
<evidence type="ECO:0000313" key="2">
    <source>
        <dbReference type="EMBL" id="KND01179.1"/>
    </source>
</evidence>
<feature type="region of interest" description="Disordered" evidence="1">
    <location>
        <begin position="262"/>
        <end position="289"/>
    </location>
</feature>
<dbReference type="OrthoDB" id="9948238at2759"/>
<name>A0A0L0HK30_SPIPD</name>
<protein>
    <recommendedName>
        <fullName evidence="4">Replication factor A C-terminal domain-containing protein</fullName>
    </recommendedName>
</protein>
<dbReference type="RefSeq" id="XP_016609218.1">
    <property type="nucleotide sequence ID" value="XM_016752512.1"/>
</dbReference>
<dbReference type="GeneID" id="27687728"/>
<sequence>MPFITTLTPLRILQANSFTFPSCKHCLVKLDSEYQPGSVVCPRCHAVYAARDAPRRYRLQLLASCPNGAVRKLTIFGAGLDPIFGLSASSFETYLQAPTAVPPQLVLSALHHVLCGSRLWASIPSRYTVQSCQTSEMVEQVLQRADSVESLVKELKGSSTVEKVELRPDTIISNVKPMLGLKSTVVSILNSRDFYKVKKDEHVVPSPAVDLEETESWELIPLAQCNSPAQGGFWMDEGAQFLFEEISLTEFLDASAEAGTPAVAKSPSVTHISHHTRNDESPLDGGLGDNIEDLFQDLALDDWSDEDYVIKSDPAAPAAQTHDNNLGNEKTNHSECEDADRDDEYDTGVEELFKDLVLDDLSDDDNGLKREQPDYAARTNDTPLGRGITDHCEGEHIHPDDEYDSLDTSFDDVELIELLENLALSAEAGER</sequence>
<dbReference type="GO" id="GO:1902230">
    <property type="term" value="P:negative regulation of intrinsic apoptotic signaling pathway in response to DNA damage"/>
    <property type="evidence" value="ECO:0007669"/>
    <property type="project" value="InterPro"/>
</dbReference>
<dbReference type="VEuPathDB" id="FungiDB:SPPG_04270"/>
<evidence type="ECO:0008006" key="4">
    <source>
        <dbReference type="Google" id="ProtNLM"/>
    </source>
</evidence>